<dbReference type="SUPFAM" id="SSF103473">
    <property type="entry name" value="MFS general substrate transporter"/>
    <property type="match status" value="1"/>
</dbReference>
<accession>A0A6A6IAF3</accession>
<dbReference type="GeneID" id="54588999"/>
<feature type="transmembrane region" description="Helical" evidence="6">
    <location>
        <begin position="512"/>
        <end position="531"/>
    </location>
</feature>
<evidence type="ECO:0000313" key="9">
    <source>
        <dbReference type="Proteomes" id="UP000800094"/>
    </source>
</evidence>
<feature type="transmembrane region" description="Helical" evidence="6">
    <location>
        <begin position="140"/>
        <end position="164"/>
    </location>
</feature>
<evidence type="ECO:0000256" key="5">
    <source>
        <dbReference type="SAM" id="MobiDB-lite"/>
    </source>
</evidence>
<feature type="region of interest" description="Disordered" evidence="5">
    <location>
        <begin position="1"/>
        <end position="38"/>
    </location>
</feature>
<dbReference type="InterPro" id="IPR020846">
    <property type="entry name" value="MFS_dom"/>
</dbReference>
<dbReference type="OrthoDB" id="10021397at2759"/>
<dbReference type="GO" id="GO:0005886">
    <property type="term" value="C:plasma membrane"/>
    <property type="evidence" value="ECO:0007669"/>
    <property type="project" value="TreeGrafter"/>
</dbReference>
<evidence type="ECO:0000313" key="8">
    <source>
        <dbReference type="EMBL" id="KAF2247564.1"/>
    </source>
</evidence>
<dbReference type="PROSITE" id="PS50850">
    <property type="entry name" value="MFS"/>
    <property type="match status" value="1"/>
</dbReference>
<organism evidence="8 9">
    <name type="scientific">Trematosphaeria pertusa</name>
    <dbReference type="NCBI Taxonomy" id="390896"/>
    <lineage>
        <taxon>Eukaryota</taxon>
        <taxon>Fungi</taxon>
        <taxon>Dikarya</taxon>
        <taxon>Ascomycota</taxon>
        <taxon>Pezizomycotina</taxon>
        <taxon>Dothideomycetes</taxon>
        <taxon>Pleosporomycetidae</taxon>
        <taxon>Pleosporales</taxon>
        <taxon>Massarineae</taxon>
        <taxon>Trematosphaeriaceae</taxon>
        <taxon>Trematosphaeria</taxon>
    </lineage>
</organism>
<evidence type="ECO:0000256" key="2">
    <source>
        <dbReference type="ARBA" id="ARBA00022692"/>
    </source>
</evidence>
<evidence type="ECO:0000259" key="7">
    <source>
        <dbReference type="PROSITE" id="PS50850"/>
    </source>
</evidence>
<dbReference type="Gene3D" id="1.20.1720.10">
    <property type="entry name" value="Multidrug resistance protein D"/>
    <property type="match status" value="1"/>
</dbReference>
<dbReference type="RefSeq" id="XP_033682568.1">
    <property type="nucleotide sequence ID" value="XM_033835669.1"/>
</dbReference>
<evidence type="ECO:0000256" key="4">
    <source>
        <dbReference type="ARBA" id="ARBA00023136"/>
    </source>
</evidence>
<feature type="compositionally biased region" description="Polar residues" evidence="5">
    <location>
        <begin position="29"/>
        <end position="38"/>
    </location>
</feature>
<keyword evidence="2 6" id="KW-0812">Transmembrane</keyword>
<dbReference type="GO" id="GO:0022857">
    <property type="term" value="F:transmembrane transporter activity"/>
    <property type="evidence" value="ECO:0007669"/>
    <property type="project" value="InterPro"/>
</dbReference>
<dbReference type="EMBL" id="ML987197">
    <property type="protein sequence ID" value="KAF2247564.1"/>
    <property type="molecule type" value="Genomic_DNA"/>
</dbReference>
<proteinExistence type="predicted"/>
<dbReference type="Pfam" id="PF07690">
    <property type="entry name" value="MFS_1"/>
    <property type="match status" value="1"/>
</dbReference>
<feature type="transmembrane region" description="Helical" evidence="6">
    <location>
        <begin position="406"/>
        <end position="425"/>
    </location>
</feature>
<dbReference type="PANTHER" id="PTHR23501:SF153">
    <property type="entry name" value="AFLATOXIN EFFLUX PUMP, PUTATIVE-RELATED"/>
    <property type="match status" value="1"/>
</dbReference>
<protein>
    <submittedName>
        <fullName evidence="8">Putative MFS aflatoxin efflux pump</fullName>
    </submittedName>
</protein>
<dbReference type="Proteomes" id="UP000800094">
    <property type="component" value="Unassembled WGS sequence"/>
</dbReference>
<dbReference type="FunFam" id="1.20.1250.20:FF:000196">
    <property type="entry name" value="MFS toxin efflux pump (AflT)"/>
    <property type="match status" value="1"/>
</dbReference>
<sequence length="562" mass="59069">MAMATGRPTTSQSGNSGATEKVSLDVATPSDSSKLGDTYQEQSAPRVVLLLTSVLLSMFLVGLDRTIISTAIPQITNDFHSLPDVGWYGSAYTLSSCSFQLLLGKLYTLYAVKGVFLANVLLFELGSVVCGAASNSTAFIVGRALAGVGAAGIFSGSIVTIVYAVPLEKRPQIQGLFGALFGIASIVGPLIGGAFTSKISWRWCFYINLPFGAVAMAVIALCLKVPDRDTTKLPWTKKLTQLDFLGTSALIPCVVCLLLALQWGGQTYAWSNGRIIALLTLMGVLGIAFVAVQILLPGTATIPPRIFKQRSIAAGCWATTCIGASMYIYTYFLPIWFQSITGSSAVDSGIRLLPLMLSMVAASIFGGIATQKIGYYTPFAILGAFLMSVGSGLLTTLQVDTTEGKWIGYQILYGFGMGLAFQAPNLAAQTVLPKQDVAIGSALMFFGQLIGATVFISIGENVLDNQLLKRLSGLPGFDPSLVTSGGATSLLSSLPASMRGTVLTAYNEALRVVFQVGLIVSCLTILGSVALEWKSVKKEAAAQAENRAANAKSGGAEKEAGV</sequence>
<feature type="compositionally biased region" description="Polar residues" evidence="5">
    <location>
        <begin position="7"/>
        <end position="18"/>
    </location>
</feature>
<feature type="transmembrane region" description="Helical" evidence="6">
    <location>
        <begin position="244"/>
        <end position="263"/>
    </location>
</feature>
<feature type="transmembrane region" description="Helical" evidence="6">
    <location>
        <begin position="375"/>
        <end position="394"/>
    </location>
</feature>
<keyword evidence="4 6" id="KW-0472">Membrane</keyword>
<reference evidence="8" key="1">
    <citation type="journal article" date="2020" name="Stud. Mycol.">
        <title>101 Dothideomycetes genomes: a test case for predicting lifestyles and emergence of pathogens.</title>
        <authorList>
            <person name="Haridas S."/>
            <person name="Albert R."/>
            <person name="Binder M."/>
            <person name="Bloem J."/>
            <person name="Labutti K."/>
            <person name="Salamov A."/>
            <person name="Andreopoulos B."/>
            <person name="Baker S."/>
            <person name="Barry K."/>
            <person name="Bills G."/>
            <person name="Bluhm B."/>
            <person name="Cannon C."/>
            <person name="Castanera R."/>
            <person name="Culley D."/>
            <person name="Daum C."/>
            <person name="Ezra D."/>
            <person name="Gonzalez J."/>
            <person name="Henrissat B."/>
            <person name="Kuo A."/>
            <person name="Liang C."/>
            <person name="Lipzen A."/>
            <person name="Lutzoni F."/>
            <person name="Magnuson J."/>
            <person name="Mondo S."/>
            <person name="Nolan M."/>
            <person name="Ohm R."/>
            <person name="Pangilinan J."/>
            <person name="Park H.-J."/>
            <person name="Ramirez L."/>
            <person name="Alfaro M."/>
            <person name="Sun H."/>
            <person name="Tritt A."/>
            <person name="Yoshinaga Y."/>
            <person name="Zwiers L.-H."/>
            <person name="Turgeon B."/>
            <person name="Goodwin S."/>
            <person name="Spatafora J."/>
            <person name="Crous P."/>
            <person name="Grigoriev I."/>
        </authorList>
    </citation>
    <scope>NUCLEOTIDE SEQUENCE</scope>
    <source>
        <strain evidence="8">CBS 122368</strain>
    </source>
</reference>
<keyword evidence="3 6" id="KW-1133">Transmembrane helix</keyword>
<dbReference type="FunFam" id="1.20.1720.10:FF:000012">
    <property type="entry name" value="MFS toxin efflux pump (AflT)"/>
    <property type="match status" value="1"/>
</dbReference>
<evidence type="ECO:0000256" key="6">
    <source>
        <dbReference type="SAM" id="Phobius"/>
    </source>
</evidence>
<feature type="transmembrane region" description="Helical" evidence="6">
    <location>
        <begin position="85"/>
        <end position="103"/>
    </location>
</feature>
<comment type="subcellular location">
    <subcellularLocation>
        <location evidence="1">Membrane</location>
        <topology evidence="1">Multi-pass membrane protein</topology>
    </subcellularLocation>
</comment>
<feature type="domain" description="Major facilitator superfamily (MFS) profile" evidence="7">
    <location>
        <begin position="50"/>
        <end position="539"/>
    </location>
</feature>
<gene>
    <name evidence="8" type="ORF">BU26DRAFT_606460</name>
</gene>
<dbReference type="PANTHER" id="PTHR23501">
    <property type="entry name" value="MAJOR FACILITATOR SUPERFAMILY"/>
    <property type="match status" value="1"/>
</dbReference>
<dbReference type="AlphaFoldDB" id="A0A6A6IAF3"/>
<dbReference type="CDD" id="cd17502">
    <property type="entry name" value="MFS_Azr1_MDR_like"/>
    <property type="match status" value="1"/>
</dbReference>
<feature type="transmembrane region" description="Helical" evidence="6">
    <location>
        <begin position="437"/>
        <end position="458"/>
    </location>
</feature>
<name>A0A6A6IAF3_9PLEO</name>
<feature type="transmembrane region" description="Helical" evidence="6">
    <location>
        <begin position="349"/>
        <end position="368"/>
    </location>
</feature>
<feature type="transmembrane region" description="Helical" evidence="6">
    <location>
        <begin position="115"/>
        <end position="134"/>
    </location>
</feature>
<evidence type="ECO:0000256" key="3">
    <source>
        <dbReference type="ARBA" id="ARBA00022989"/>
    </source>
</evidence>
<dbReference type="InterPro" id="IPR011701">
    <property type="entry name" value="MFS"/>
</dbReference>
<feature type="transmembrane region" description="Helical" evidence="6">
    <location>
        <begin position="275"/>
        <end position="296"/>
    </location>
</feature>
<feature type="transmembrane region" description="Helical" evidence="6">
    <location>
        <begin position="47"/>
        <end position="73"/>
    </location>
</feature>
<feature type="transmembrane region" description="Helical" evidence="6">
    <location>
        <begin position="316"/>
        <end position="337"/>
    </location>
</feature>
<feature type="transmembrane region" description="Helical" evidence="6">
    <location>
        <begin position="203"/>
        <end position="223"/>
    </location>
</feature>
<evidence type="ECO:0000256" key="1">
    <source>
        <dbReference type="ARBA" id="ARBA00004141"/>
    </source>
</evidence>
<dbReference type="Gene3D" id="1.20.1250.20">
    <property type="entry name" value="MFS general substrate transporter like domains"/>
    <property type="match status" value="1"/>
</dbReference>
<dbReference type="InterPro" id="IPR036259">
    <property type="entry name" value="MFS_trans_sf"/>
</dbReference>
<keyword evidence="9" id="KW-1185">Reference proteome</keyword>
<feature type="transmembrane region" description="Helical" evidence="6">
    <location>
        <begin position="176"/>
        <end position="197"/>
    </location>
</feature>